<name>A0AAD6H4T8_9EURO</name>
<proteinExistence type="predicted"/>
<dbReference type="EMBL" id="JAQJAE010000002">
    <property type="protein sequence ID" value="KAJ5607721.1"/>
    <property type="molecule type" value="Genomic_DNA"/>
</dbReference>
<dbReference type="GeneID" id="81585639"/>
<organism evidence="1 2">
    <name type="scientific">Penicillium hordei</name>
    <dbReference type="NCBI Taxonomy" id="40994"/>
    <lineage>
        <taxon>Eukaryota</taxon>
        <taxon>Fungi</taxon>
        <taxon>Dikarya</taxon>
        <taxon>Ascomycota</taxon>
        <taxon>Pezizomycotina</taxon>
        <taxon>Eurotiomycetes</taxon>
        <taxon>Eurotiomycetidae</taxon>
        <taxon>Eurotiales</taxon>
        <taxon>Aspergillaceae</taxon>
        <taxon>Penicillium</taxon>
    </lineage>
</organism>
<reference evidence="1" key="1">
    <citation type="journal article" date="2023" name="IMA Fungus">
        <title>Comparative genomic study of the Penicillium genus elucidates a diverse pangenome and 15 lateral gene transfer events.</title>
        <authorList>
            <person name="Petersen C."/>
            <person name="Sorensen T."/>
            <person name="Nielsen M.R."/>
            <person name="Sondergaard T.E."/>
            <person name="Sorensen J.L."/>
            <person name="Fitzpatrick D.A."/>
            <person name="Frisvad J.C."/>
            <person name="Nielsen K.L."/>
        </authorList>
    </citation>
    <scope>NUCLEOTIDE SEQUENCE</scope>
    <source>
        <strain evidence="1">IBT 12815</strain>
    </source>
</reference>
<gene>
    <name evidence="1" type="ORF">N7537_004340</name>
</gene>
<evidence type="ECO:0000313" key="2">
    <source>
        <dbReference type="Proteomes" id="UP001213799"/>
    </source>
</evidence>
<reference evidence="1" key="2">
    <citation type="submission" date="2023-01" db="EMBL/GenBank/DDBJ databases">
        <authorList>
            <person name="Petersen C."/>
        </authorList>
    </citation>
    <scope>NUCLEOTIDE SEQUENCE</scope>
    <source>
        <strain evidence="1">IBT 12815</strain>
    </source>
</reference>
<evidence type="ECO:0000313" key="1">
    <source>
        <dbReference type="EMBL" id="KAJ5607721.1"/>
    </source>
</evidence>
<dbReference type="RefSeq" id="XP_056755145.1">
    <property type="nucleotide sequence ID" value="XM_056895397.1"/>
</dbReference>
<dbReference type="Proteomes" id="UP001213799">
    <property type="component" value="Unassembled WGS sequence"/>
</dbReference>
<keyword evidence="2" id="KW-1185">Reference proteome</keyword>
<sequence>MSISFVFGIWQTKNKSPLRSLNLRLIKKRLKQETYLKPKTEPMVKMLPRNSSLGLTRPLQWNLLPRPKRAVCFRKSI</sequence>
<accession>A0AAD6H4T8</accession>
<protein>
    <submittedName>
        <fullName evidence="1">Uncharacterized protein</fullName>
    </submittedName>
</protein>
<comment type="caution">
    <text evidence="1">The sequence shown here is derived from an EMBL/GenBank/DDBJ whole genome shotgun (WGS) entry which is preliminary data.</text>
</comment>
<dbReference type="AlphaFoldDB" id="A0AAD6H4T8"/>